<comment type="catalytic activity">
    <reaction evidence="9">
        <text>6 (S)-methylmalonyl-CoA + propanoyl-CoA + 6 NADPH + 12 H(+) = 6-deoxyerythronolide B + 6 CO2 + 6 NADP(+) + 7 CoA + H2O</text>
        <dbReference type="Rhea" id="RHEA:23068"/>
        <dbReference type="ChEBI" id="CHEBI:15377"/>
        <dbReference type="ChEBI" id="CHEBI:15378"/>
        <dbReference type="ChEBI" id="CHEBI:16089"/>
        <dbReference type="ChEBI" id="CHEBI:16526"/>
        <dbReference type="ChEBI" id="CHEBI:57287"/>
        <dbReference type="ChEBI" id="CHEBI:57327"/>
        <dbReference type="ChEBI" id="CHEBI:57392"/>
        <dbReference type="ChEBI" id="CHEBI:57783"/>
        <dbReference type="ChEBI" id="CHEBI:58349"/>
        <dbReference type="EC" id="2.3.1.94"/>
    </reaction>
</comment>
<keyword evidence="7" id="KW-0511">Multifunctional enzyme</keyword>
<dbReference type="PROSITE" id="PS50075">
    <property type="entry name" value="CARRIER"/>
    <property type="match status" value="3"/>
</dbReference>
<dbReference type="Pfam" id="PF00109">
    <property type="entry name" value="ketoacyl-synt"/>
    <property type="match status" value="3"/>
</dbReference>
<name>A0A1W1ZL99_KIBAR</name>
<dbReference type="InterPro" id="IPR001227">
    <property type="entry name" value="Ac_transferase_dom_sf"/>
</dbReference>
<dbReference type="PANTHER" id="PTHR43775:SF51">
    <property type="entry name" value="INACTIVE PHENOLPHTHIOCEROL SYNTHESIS POLYKETIDE SYNTHASE TYPE I PKS1-RELATED"/>
    <property type="match status" value="1"/>
</dbReference>
<keyword evidence="4" id="KW-0808">Transferase</keyword>
<feature type="region of interest" description="C-terminal hotdog fold" evidence="14">
    <location>
        <begin position="3030"/>
        <end position="3168"/>
    </location>
</feature>
<organism evidence="18 19">
    <name type="scientific">Kibdelosporangium aridum</name>
    <dbReference type="NCBI Taxonomy" id="2030"/>
    <lineage>
        <taxon>Bacteria</taxon>
        <taxon>Bacillati</taxon>
        <taxon>Actinomycetota</taxon>
        <taxon>Actinomycetes</taxon>
        <taxon>Pseudonocardiales</taxon>
        <taxon>Pseudonocardiaceae</taxon>
        <taxon>Kibdelosporangium</taxon>
    </lineage>
</organism>
<proteinExistence type="predicted"/>
<dbReference type="SMART" id="SM00825">
    <property type="entry name" value="PKS_KS"/>
    <property type="match status" value="3"/>
</dbReference>
<gene>
    <name evidence="18" type="ORF">SAMN05661093_00181</name>
</gene>
<evidence type="ECO:0000256" key="9">
    <source>
        <dbReference type="ARBA" id="ARBA00052442"/>
    </source>
</evidence>
<dbReference type="InterPro" id="IPR016039">
    <property type="entry name" value="Thiolase-like"/>
</dbReference>
<feature type="domain" description="Carrier" evidence="15">
    <location>
        <begin position="3911"/>
        <end position="3986"/>
    </location>
</feature>
<keyword evidence="2" id="KW-0596">Phosphopantetheine</keyword>
<feature type="active site" description="Proton donor; for dehydratase activity" evidence="14">
    <location>
        <position position="1107"/>
    </location>
</feature>
<dbReference type="InterPro" id="IPR020841">
    <property type="entry name" value="PKS_Beta-ketoAc_synthase_dom"/>
</dbReference>
<reference evidence="18 19" key="1">
    <citation type="submission" date="2017-04" db="EMBL/GenBank/DDBJ databases">
        <authorList>
            <person name="Afonso C.L."/>
            <person name="Miller P.J."/>
            <person name="Scott M.A."/>
            <person name="Spackman E."/>
            <person name="Goraichik I."/>
            <person name="Dimitrov K.M."/>
            <person name="Suarez D.L."/>
            <person name="Swayne D.E."/>
        </authorList>
    </citation>
    <scope>NUCLEOTIDE SEQUENCE [LARGE SCALE GENOMIC DNA]</scope>
    <source>
        <strain evidence="18 19">DSM 43828</strain>
    </source>
</reference>
<dbReference type="Pfam" id="PF00698">
    <property type="entry name" value="Acyl_transf_1"/>
    <property type="match status" value="3"/>
</dbReference>
<dbReference type="SUPFAM" id="SSF52151">
    <property type="entry name" value="FabD/lysophospholipase-like"/>
    <property type="match status" value="3"/>
</dbReference>
<dbReference type="InterPro" id="IPR042104">
    <property type="entry name" value="PKS_dehydratase_sf"/>
</dbReference>
<dbReference type="InterPro" id="IPR036291">
    <property type="entry name" value="NAD(P)-bd_dom_sf"/>
</dbReference>
<dbReference type="GO" id="GO:0004312">
    <property type="term" value="F:fatty acid synthase activity"/>
    <property type="evidence" value="ECO:0007669"/>
    <property type="project" value="TreeGrafter"/>
</dbReference>
<dbReference type="InterPro" id="IPR015083">
    <property type="entry name" value="NorB/c/GfsB-D-like_docking"/>
</dbReference>
<accession>A0A1W1ZL99</accession>
<dbReference type="GO" id="GO:0047879">
    <property type="term" value="F:erythronolide synthase activity"/>
    <property type="evidence" value="ECO:0007669"/>
    <property type="project" value="UniProtKB-EC"/>
</dbReference>
<dbReference type="SUPFAM" id="SSF47336">
    <property type="entry name" value="ACP-like"/>
    <property type="match status" value="3"/>
</dbReference>
<dbReference type="Gene3D" id="6.10.140.1830">
    <property type="match status" value="1"/>
</dbReference>
<feature type="domain" description="Ketosynthase family 3 (KS3)" evidence="16">
    <location>
        <begin position="33"/>
        <end position="459"/>
    </location>
</feature>
<dbReference type="SMART" id="SM01294">
    <property type="entry name" value="PKS_PP_betabranch"/>
    <property type="match status" value="3"/>
</dbReference>
<feature type="active site" description="Proton acceptor; for dehydratase activity" evidence="14">
    <location>
        <position position="2925"/>
    </location>
</feature>
<evidence type="ECO:0000259" key="15">
    <source>
        <dbReference type="PROSITE" id="PS50075"/>
    </source>
</evidence>
<dbReference type="GO" id="GO:0004315">
    <property type="term" value="F:3-oxoacyl-[acyl-carrier-protein] synthase activity"/>
    <property type="evidence" value="ECO:0007669"/>
    <property type="project" value="InterPro"/>
</dbReference>
<feature type="domain" description="Carrier" evidence="15">
    <location>
        <begin position="5385"/>
        <end position="5460"/>
    </location>
</feature>
<evidence type="ECO:0000256" key="6">
    <source>
        <dbReference type="ARBA" id="ARBA00023194"/>
    </source>
</evidence>
<keyword evidence="19" id="KW-1185">Reference proteome</keyword>
<dbReference type="InterPro" id="IPR002364">
    <property type="entry name" value="Quin_OxRdtase/zeta-crystal_CS"/>
</dbReference>
<dbReference type="InterPro" id="IPR013968">
    <property type="entry name" value="PKS_KR"/>
</dbReference>
<keyword evidence="5" id="KW-0677">Repeat</keyword>
<dbReference type="FunFam" id="1.10.1200.10:FF:000007">
    <property type="entry name" value="Probable polyketide synthase pks17"/>
    <property type="match status" value="2"/>
</dbReference>
<evidence type="ECO:0000256" key="11">
    <source>
        <dbReference type="ARBA" id="ARBA00060622"/>
    </source>
</evidence>
<dbReference type="Proteomes" id="UP000192674">
    <property type="component" value="Unassembled WGS sequence"/>
</dbReference>
<dbReference type="InterPro" id="IPR050091">
    <property type="entry name" value="PKS_NRPS_Biosynth_Enz"/>
</dbReference>
<evidence type="ECO:0000256" key="2">
    <source>
        <dbReference type="ARBA" id="ARBA00022450"/>
    </source>
</evidence>
<dbReference type="NCBIfam" id="NF045894">
    <property type="entry name" value="PKS_plus_SDR"/>
    <property type="match status" value="1"/>
</dbReference>
<keyword evidence="3" id="KW-0597">Phosphoprotein</keyword>
<feature type="domain" description="Ketosynthase family 3 (KS3)" evidence="16">
    <location>
        <begin position="4005"/>
        <end position="4429"/>
    </location>
</feature>
<dbReference type="FunFam" id="3.40.50.720:FF:000209">
    <property type="entry name" value="Polyketide synthase Pks12"/>
    <property type="match status" value="1"/>
</dbReference>
<dbReference type="GO" id="GO:0033068">
    <property type="term" value="P:macrolide biosynthetic process"/>
    <property type="evidence" value="ECO:0007669"/>
    <property type="project" value="UniProtKB-ARBA"/>
</dbReference>
<sequence>MSNEQRLRDYLKRVTTDLAQTRQRLQAAEAADAEPIAIVGIACRFPGGVRSAEDLWALVRDGGDAISPFPADRGWDLAELYDEDPDQPGTSYVREGGFLYDAADFDAEFFGISPREALAMDPQQRLLLEVSWEALERAGIVPDTLRGSRTGVFSGVAYFDYLNRFTDAEMPPDLEGFVGNGNVGSMASGRIAYTFGLEGPTLTVDTACSSSLVTLHLAVQALRSGECDMALAGGVTVMPSPATFQDFSRQRGLARDARVKAFGEGADGTIMSEGVGMLLVERLSDAQRNGHTVLAVVRGTAVNSDGASSGLTAPNGPSQQRVIRAALANARLQPSDVDAVEAHGTGTSLGDPIEAQALISAYGQDRDRPLFLGSVKSNIGHTQAAAGAAGLIKMVMAIRHGVLPRTLHVSEPSSHVDWSAGSVEVLTDARDWPETGNPRRAGISSFGMSGTNAHAVIEQAPDQEARVVERRVPSTVPWVLSGKTPEALRGQAANLRSVATSEDLAGIAASLVSTRAALEQRAVVLGDSRDSLLEALDALAEGRSTADVITGSVVRGKTAFLFTGQGAQRVGMGRELYAEFPVFAEAFDAACALLDARVRDVVAGEPEALNQTEFAQAALFAVEVALFRLVESWGVRPDFLMGHSIGEISAAHVAGVLSLEDACTLVSARGRLMQALPSGGAMVAIEATEDEIETTGEFGIAAINGPKSVVISGVESAVLAVAEKFSAQGRKTKRLAVSHAFHSPLMEPMLTEFAEVLRGLTFNEPRIPVVSNVTGALATELTSPEYWVSHVRQAVRFVDGVQTLAEQGVTAFLELGPDGVLTALAQGCLPEADAVFTSVLRSDRPEVRTAIGAMGALYTRGVAVNWTALVNETCVELPTYAFQRARFWFDPPKTGGRSAATGLGLAATGHPLLGAAIELATDDETVLTGRLSLSTHPWLAEHAVNGQVLLPGTAFVELAVQAGDRAGCPRLDELIIEAPLVLPENGGVRLQVAIGARDERGRRELGVYSRPEDDVDGAWIRHATGALSTVDHPATGSLTEWPPAGAESVEIGDFYADAERQGFAYGPVFQGIRAVWRRADEVFAEIELPSDAHADAARFAVHPALLDAALQALAFGDLVEGGSAGKLPFAWTDVTVFAVNATSARVRLGSAGTDAVSVLVADGAGEPVVEIGSLTLRAPSQQQTDPYRDVLFRVDWQSIPAPSGNAATEYMVVPHESGVDLTTALDRMLRRVQAWLADDALSDTKFVLLTRGAVAVGDDPAPDPVAAGVWGLLRSVREENPGRIAQIDVLDGTDGTESLEAALATGEPEIAVRDGELFAPRLVRHDSTATLTPPDGPWRLESADKSTLANLALLPCPEVIEPLAPGEVRVSVRAAGLNFRDVLNALGMYPGDAGLIGVEGAGVITEVGPDVTGFAVGDRVLGLLPGGFGPIAVTDARTVAHIPEGWTFTEAASVPVVFLTAYYALRDLADVQAGESLLVHAAAGGVGMAAVQLARHWGIDVFGTASKSKQDTLRALGIADDHLASSRDLAFAEKFLDVTGGRGVDVVLNALANEFVDASLRLRPRRFLEMGKTDVREPAEVAAAHEGVAYHAFDLGDAGPQRIGEMLRDVLALFAEGALSFLPIRVWDVRRGAEAFRFVSQAKHIGKVVLTVPRSLDSAGTVLITGGTGTLGGLVARHLVTEHGVQDLVLASRSGQAPELEAELTGLGARVRVEACDIADREQLRVLLGTIPALTAVVHAAGVLDDGVVPALDHDRLTRVLRPKADAAQALHELTRHLDLAQFVMFSSGAGVFGSPGQGNYAAANAFLDGLAEERRGEGLPAVALAWGLWAQASGMTAGLSETDLARMARSGSGALSTEQGLALFDHGRNGPYATLVPAPLQPAALRAEAQAGTLPALLRGLVRTGTRRTAAAAVQGNEFARRMAGLSEVDRERALVDLVRAEAATVLAYDSADRVHADRAFKELGFDSLTAIELRNRISAATGVKLPATLVFDYPTPAVLGRFLRDRLVGHPIGKGAPPTPEPTGHTDEPIAIVGMACRLPGGVTNPEQLWEMLVAGQDGIGPMPSDRGWDVERLYDADPEKPGTMYTVEGGFVAGAADFDAGFFGISPREALAIDPQQRLLLETSWEALESAGIDPLSLRGSSTGVFAGAGGTDYANLLKNAPAETEMHILTGTAGAVVSGRISYVFGLEGPAVTVDTACSSSLVALHLAVQALRQGECDLALAGGVTVMATPATFVEFSRQRGLAADGRCKPFAEAADGTGWGEGAGMLLVERLSDAQRKGHRVLAVVRGSAVNQDGASNGLTAPNGPSQQRVIRAALASAGLTASDVDAVEAHGTGTSLGDPIEAQALLATYGQDRDRPLWLGSVKSNIGHTQAAAGVAGVIKMVMAMRHGLLPKTLHVDAPSSHVDWSSGAVELLTEAQPWPEVERPWRAAVSSFGISGTNAHTIIEQAPEQDLEAVSTVPSVVPWVLSAKSAAALRGQAAALRDVVGDAADVAYSLATSRAALDHRAVVLGDLAAGLTALAEGTASPDVVTGVVSPGKTAFLFTGQGAQRVGMGRELYAEFPVFAEAFDAVCELLHPRLREVVDGERELLNQTEFAQAGLFAVEVALFRLVESWGVRPDFLMGHSIGEISAAHVAGVLSLEDACKLVSARGRLMQALPAGGAMVAIEATEDEIESTDEFGIAAINGPNSVVISGVESVVLGVAEQFAARGRKTKRLQVSHAFHSPLMEPMLAEFAEVLRGLEFSEPQIPVVSNVTGGLATELASPEYWVSHVRQAVRFADGVKTLSAQGVSAFVELGPDGVLAGMAQGCVSEGLFVPVLRGDRPEVRAAIGALAALHTRGVSVDWTALVKGKRVDLPTYAFQHERFWPRGVTTGQGDLTAAGLDAADHPLLGAAVEVADGELVLTGRLALATHGWLADHVVHDQALLPGTAFVELALQAGRKAGCDRLAELTLAAPLVLPQSGGVQLQLVLSAADESGGRDITVYSRRERNGLPEEWTQHATGSLVAGSPSAANDLTAWPPPGAEAIDVNGFYDSFGEGFRYGPAFQGLRAAWRLGDDVYTEVELAEEEHAEAARCGLHPALLDAALHGIGFGDFVSGAGAGSLPFAWSGVTVFAAAATALRVKLTPAGTDTVSVFVADSEGEPVAVVDSLVLRAVSAESLQQTNVSPDSLWTLNWVPLSADSTVDARVVVAEVSGSGPVDVVSSVLNRVQEWLSDSDDDARLVVVTRGAVAIEPGELVRDVPAAGVWGLVRSVQAEHPDRVVIVDVDDDPRSMDVLARVAGSGEPQAAVRGGDVFVARLGRASTQLVAPAGAWRLDSVGKGTLSNLSLIEWPDAQQPLGPLDVRVAVRAAGVNFRDVLNALGMYPGDAGLMGMEGAGVVLEVGPEVAGLVPGDRVMGLISASFGPVAMADARMVTRMPDDWSFTDAATIPLVFLTAFYALRDLADVKSGESVLVHAAAGGVGMAAVQLAQHWGMRVFGTASPGKWGAVGLAEENLASSRDLEFEQKFLAATDGQGVDVVLDALSGEFVDASLRLLPRGGRFIEMGKTDVREPDQVAQEFPGVRYRSFDLIEAGPDRVGEMWTELAELISVGAIRPLPVRVWDVRQAVDAFRFMSQAKHVGKVVLSLPQALDPDGTVLITGGTGSLGGLVARRLVEQGVRRLVLLSRRGVAAPELIEDLSGADVSVVACDAADRDALAEVINGIDSLTAVVHTAGVLDDGVVESLTPQRVEKVMSPKALAAWNLHELTRDLDLAEFVVFSSAAGIFGNAGQANYSAANTFLDGLAAHRRALGLPGLSLAWGLWDQQDGGMGAGLAAADKARTSRSGSSALSPEQGLALFDVTRARADAVLVPAPLDPASLRDETVPPLLRALAQRTIRRAASGKAGNDGSLVRQLAGLAQAEQDKQLTDLVRSNAAIVLGYDSPDRIEPAQAFKDLGFDSLTSVELRNRLAAAVGTKLPATLIFDYPNPAALGAYLRTELLGKQEQPAPTAHKVAVVADDPIAIVGMACRFPGGVSTPEEFWDLLVNGRDAITQFPADRGWDIATLYHPDPAHQGTTYTVDGGFIRDATEFDAGFFGVSPREALAMDPQQRLLLETAWEAFERAGLDVTSLRGSATGVFAGTMGQDYASVLQNAPAETEAHALTGNAASIVSGRIAYSLGLEGPAVTVDTACSSSLVALHLAIQALRNGECDLALAGGVTVMSTPAAFVDFSRQRGLAKDGRCKPFAAGADGTSWGEGAGLLVVERLSDARRNGHQVLALVRGSAINQDGASNGLTAPNGPSQQRVIRQALAGAGLSPSDVDAVEAHGTGTALGDPIEAHALLATYGQDRDRPLWLGSVKSNLGHTQAAAGVAGIIKMVMAMRHGVLPKTLHVDEPSPHVDWSSGAVELLTDAQQWPKNDRPRRAAVSSFGISGTNAHTVIEEAPDAPATVTVTDRTLVPWVLSGKSVDAVRSQAVKLRARVLDDPELGSVDVGWSLATSRAALEHRAVVLAADATSAIAELTALADGTSSPGVVEGTVAKGKLAFLFTGQGAQRIGMGRELYAEFPVFAEAFDAACALLHPQVREVIAGEPDLLNQTEFAQAALFAVEVALFRLVESWGVRPDFLMGHSIGEISAAHVAGVFSLEDACKLVAARGRLMQALPSGGAMVAIEATEDEIDTTDEFGIAAINGPKSVVISGVEDAVLAVAEKFSAQGRRTKRLTVSHAFHSPLMEPMLADFAEVLREISFSEPTIPVVSNVTGALDSDVTTPEYWVSHVRQAVRFADGIQTLAAAGVTEFLELGPDGVLSTMARDCLPEETDFAFSSALRGERPEIQTLLTALGKLWVRGAELDWTAVFGPANRVDLPTYAFQRQRYWLDAPAPKPRESEVDSMFWAAVEEQDLASLADTLAVDVDQPLSEVLPAMAAWRRRQRDESIVDELRYQVTWQSLSDNSAALRGRWLLVLPEDGHPLAKAFGDHADTVVLPEKPDRTMFADVTADYTGVAMVVAAGERGATDSLLAVQALGDSGINAPLWLLTQGAVSVGHGDRLTDPVQAQVWGLGRVVGLEHPERWGGLLDLPGDLDEQAAARVLDVLAADGPEDQLAVRSTGVFARRLIRAARRTAAKWSPSGTVLITGGTGALGGEVARWAAREGAKHLVLTSRRGAAAPGATELADELRELGVAVTLAACDMADRDAVAALVNECGPDLTAVVHAAGVSQSAPLTDTTPDEFAAVVAGKVAGAVHLHELTRELDAFVVFSSIAGIWGSAGQSGYAAANAALDALIEQRRADGLPGTALAWGPWAGGGMAAGDGGAQLARMGLSGLAPERAITALARSVGAADATVTVADVDWSRFLPVFTAARPAQLFSSLPEAATEPVDEAVTGRKAELAAMAPADLQRTLLDLVRAETAVVLGLPGANAVEPARQFRDLGMDSVTSVELRDRLATVSGVRLPATVVFDYPTPDDLVANLAAEITGDSDETDEDAQLRKALAKLSPAALREAGLEGTLLRLAGMPAADAEEESGEEDLDSMDLDNLVRIALDGNS</sequence>
<dbReference type="PANTHER" id="PTHR43775">
    <property type="entry name" value="FATTY ACID SYNTHASE"/>
    <property type="match status" value="1"/>
</dbReference>
<dbReference type="InterPro" id="IPR049900">
    <property type="entry name" value="PKS_mFAS_DH"/>
</dbReference>
<dbReference type="Pfam" id="PF22953">
    <property type="entry name" value="SpnB_Rossmann"/>
    <property type="match status" value="2"/>
</dbReference>
<comment type="pathway">
    <text evidence="11">Antibiotic biosynthesis; erythromycin biosynthesis.</text>
</comment>
<dbReference type="EC" id="2.3.1.94" evidence="13"/>
<feature type="domain" description="PKS/mFAS DH" evidence="17">
    <location>
        <begin position="910"/>
        <end position="1185"/>
    </location>
</feature>
<comment type="cofactor">
    <cofactor evidence="1">
        <name>pantetheine 4'-phosphate</name>
        <dbReference type="ChEBI" id="CHEBI:47942"/>
    </cofactor>
</comment>
<dbReference type="Gene3D" id="3.40.47.10">
    <property type="match status" value="3"/>
</dbReference>
<dbReference type="SMART" id="SM00822">
    <property type="entry name" value="PKS_KR"/>
    <property type="match status" value="3"/>
</dbReference>
<evidence type="ECO:0000313" key="18">
    <source>
        <dbReference type="EMBL" id="SMC49137.1"/>
    </source>
</evidence>
<feature type="region of interest" description="N-terminal hotdog fold" evidence="14">
    <location>
        <begin position="2894"/>
        <end position="3018"/>
    </location>
</feature>
<feature type="domain" description="Carrier" evidence="15">
    <location>
        <begin position="1934"/>
        <end position="2009"/>
    </location>
</feature>
<dbReference type="PROSITE" id="PS00606">
    <property type="entry name" value="KS3_1"/>
    <property type="match status" value="3"/>
</dbReference>
<dbReference type="FunFam" id="3.90.180.10:FF:000032">
    <property type="entry name" value="Probable polyketide synthase pks1"/>
    <property type="match status" value="2"/>
</dbReference>
<comment type="subunit">
    <text evidence="12">Homodimer. Erythronolide synthase is composed of EryAI, EryAII and EryAIII multimodular (2 modules) polypeptides each coding for a functional synthase subunit which participates in 2 of the six FAS-like elongation steps required for formation of the polyketide. Module 1, 2, 3, 4, 5, and 6 participating in biosynthesis steps 1, 2, 3, 4, 5, and 6, respectively.</text>
</comment>
<evidence type="ECO:0000256" key="4">
    <source>
        <dbReference type="ARBA" id="ARBA00022679"/>
    </source>
</evidence>
<dbReference type="Pfam" id="PF13602">
    <property type="entry name" value="ADH_zinc_N_2"/>
    <property type="match status" value="2"/>
</dbReference>
<dbReference type="FunFam" id="3.40.47.10:FF:000019">
    <property type="entry name" value="Polyketide synthase type I"/>
    <property type="match status" value="3"/>
</dbReference>
<protein>
    <recommendedName>
        <fullName evidence="13">6-deoxyerythronolide-B synthase</fullName>
        <ecNumber evidence="13">2.3.1.94</ecNumber>
    </recommendedName>
</protein>
<feature type="active site" description="Proton acceptor; for dehydratase activity" evidence="14">
    <location>
        <position position="942"/>
    </location>
</feature>
<evidence type="ECO:0000256" key="14">
    <source>
        <dbReference type="PROSITE-ProRule" id="PRU01363"/>
    </source>
</evidence>
<dbReference type="SMART" id="SM00827">
    <property type="entry name" value="PKS_AT"/>
    <property type="match status" value="3"/>
</dbReference>
<dbReference type="SUPFAM" id="SSF55048">
    <property type="entry name" value="Probable ACP-binding domain of malonyl-CoA ACP transacylase"/>
    <property type="match status" value="3"/>
</dbReference>
<evidence type="ECO:0000256" key="7">
    <source>
        <dbReference type="ARBA" id="ARBA00023268"/>
    </source>
</evidence>
<keyword evidence="6" id="KW-0045">Antibiotic biosynthesis</keyword>
<dbReference type="SMART" id="SM00829">
    <property type="entry name" value="PKS_ER"/>
    <property type="match status" value="2"/>
</dbReference>
<dbReference type="InterPro" id="IPR020806">
    <property type="entry name" value="PKS_PP-bd"/>
</dbReference>
<dbReference type="InterPro" id="IPR018201">
    <property type="entry name" value="Ketoacyl_synth_AS"/>
</dbReference>
<feature type="region of interest" description="C-terminal hotdog fold" evidence="14">
    <location>
        <begin position="1046"/>
        <end position="1185"/>
    </location>
</feature>
<dbReference type="CDD" id="cd08952">
    <property type="entry name" value="KR_1_SDR_x"/>
    <property type="match status" value="1"/>
</dbReference>
<feature type="active site" description="Proton donor; for dehydratase activity" evidence="14">
    <location>
        <position position="3090"/>
    </location>
</feature>
<evidence type="ECO:0000259" key="16">
    <source>
        <dbReference type="PROSITE" id="PS52004"/>
    </source>
</evidence>
<dbReference type="GO" id="GO:0008270">
    <property type="term" value="F:zinc ion binding"/>
    <property type="evidence" value="ECO:0007669"/>
    <property type="project" value="InterPro"/>
</dbReference>
<dbReference type="InterPro" id="IPR020807">
    <property type="entry name" value="PKS_DH"/>
</dbReference>
<dbReference type="Gene3D" id="3.90.180.10">
    <property type="entry name" value="Medium-chain alcohol dehydrogenases, catalytic domain"/>
    <property type="match status" value="2"/>
</dbReference>
<evidence type="ECO:0000256" key="12">
    <source>
        <dbReference type="ARBA" id="ARBA00063272"/>
    </source>
</evidence>
<dbReference type="CDD" id="cd00833">
    <property type="entry name" value="PKS"/>
    <property type="match status" value="3"/>
</dbReference>
<dbReference type="SUPFAM" id="SSF50129">
    <property type="entry name" value="GroES-like"/>
    <property type="match status" value="2"/>
</dbReference>
<dbReference type="InterPro" id="IPR014043">
    <property type="entry name" value="Acyl_transferase_dom"/>
</dbReference>
<dbReference type="InterPro" id="IPR014031">
    <property type="entry name" value="Ketoacyl_synth_C"/>
</dbReference>
<dbReference type="InterPro" id="IPR009081">
    <property type="entry name" value="PP-bd_ACP"/>
</dbReference>
<dbReference type="Gene3D" id="3.40.50.720">
    <property type="entry name" value="NAD(P)-binding Rossmann-like Domain"/>
    <property type="match status" value="6"/>
</dbReference>
<dbReference type="CDD" id="cd05195">
    <property type="entry name" value="enoyl_red"/>
    <property type="match status" value="2"/>
</dbReference>
<evidence type="ECO:0000259" key="17">
    <source>
        <dbReference type="PROSITE" id="PS52019"/>
    </source>
</evidence>
<dbReference type="Pfam" id="PF08240">
    <property type="entry name" value="ADH_N"/>
    <property type="match status" value="2"/>
</dbReference>
<dbReference type="PROSITE" id="PS01162">
    <property type="entry name" value="QOR_ZETA_CRYSTAL"/>
    <property type="match status" value="1"/>
</dbReference>
<dbReference type="Gene3D" id="3.10.129.110">
    <property type="entry name" value="Polyketide synthase dehydratase"/>
    <property type="match status" value="2"/>
</dbReference>
<dbReference type="PROSITE" id="PS52004">
    <property type="entry name" value="KS3_2"/>
    <property type="match status" value="3"/>
</dbReference>
<dbReference type="PROSITE" id="PS52019">
    <property type="entry name" value="PKS_MFAS_DH"/>
    <property type="match status" value="2"/>
</dbReference>
<feature type="region of interest" description="N-terminal hotdog fold" evidence="14">
    <location>
        <begin position="910"/>
        <end position="1034"/>
    </location>
</feature>
<dbReference type="InterPro" id="IPR011032">
    <property type="entry name" value="GroES-like_sf"/>
</dbReference>
<dbReference type="GO" id="GO:0031177">
    <property type="term" value="F:phosphopantetheine binding"/>
    <property type="evidence" value="ECO:0007669"/>
    <property type="project" value="InterPro"/>
</dbReference>
<dbReference type="RefSeq" id="WP_084424164.1">
    <property type="nucleotide sequence ID" value="NZ_FWXV01000001.1"/>
</dbReference>
<dbReference type="CDD" id="cd08956">
    <property type="entry name" value="KR_3_FAS_SDR_x"/>
    <property type="match status" value="2"/>
</dbReference>
<dbReference type="Pfam" id="PF18369">
    <property type="entry name" value="PKS_DE"/>
    <property type="match status" value="1"/>
</dbReference>
<dbReference type="InterPro" id="IPR049552">
    <property type="entry name" value="PKS_DH_N"/>
</dbReference>
<dbReference type="EMBL" id="FWXV01000001">
    <property type="protein sequence ID" value="SMC49137.1"/>
    <property type="molecule type" value="Genomic_DNA"/>
</dbReference>
<dbReference type="InterPro" id="IPR057326">
    <property type="entry name" value="KR_dom"/>
</dbReference>
<evidence type="ECO:0000256" key="5">
    <source>
        <dbReference type="ARBA" id="ARBA00022737"/>
    </source>
</evidence>
<dbReference type="Gene3D" id="3.30.70.3290">
    <property type="match status" value="3"/>
</dbReference>
<dbReference type="InterPro" id="IPR006162">
    <property type="entry name" value="Ppantetheine_attach_site"/>
</dbReference>
<dbReference type="InterPro" id="IPR016035">
    <property type="entry name" value="Acyl_Trfase/lysoPLipase"/>
</dbReference>
<dbReference type="InterPro" id="IPR013154">
    <property type="entry name" value="ADH-like_N"/>
</dbReference>
<dbReference type="InterPro" id="IPR020843">
    <property type="entry name" value="ER"/>
</dbReference>
<dbReference type="SMART" id="SM00823">
    <property type="entry name" value="PKS_PP"/>
    <property type="match status" value="3"/>
</dbReference>
<evidence type="ECO:0000313" key="19">
    <source>
        <dbReference type="Proteomes" id="UP000192674"/>
    </source>
</evidence>
<evidence type="ECO:0000256" key="3">
    <source>
        <dbReference type="ARBA" id="ARBA00022553"/>
    </source>
</evidence>
<dbReference type="OrthoDB" id="9778690at2"/>
<feature type="domain" description="PKS/mFAS DH" evidence="17">
    <location>
        <begin position="2894"/>
        <end position="3168"/>
    </location>
</feature>
<dbReference type="InterPro" id="IPR041618">
    <property type="entry name" value="PKS_DE"/>
</dbReference>
<dbReference type="SMART" id="SM00826">
    <property type="entry name" value="PKS_DH"/>
    <property type="match status" value="2"/>
</dbReference>
<dbReference type="GO" id="GO:0006633">
    <property type="term" value="P:fatty acid biosynthetic process"/>
    <property type="evidence" value="ECO:0007669"/>
    <property type="project" value="InterPro"/>
</dbReference>
<dbReference type="InterPro" id="IPR036736">
    <property type="entry name" value="ACP-like_sf"/>
</dbReference>
<dbReference type="Pfam" id="PF00550">
    <property type="entry name" value="PP-binding"/>
    <property type="match status" value="3"/>
</dbReference>
<dbReference type="SUPFAM" id="SSF53901">
    <property type="entry name" value="Thiolase-like"/>
    <property type="match status" value="3"/>
</dbReference>
<dbReference type="InterPro" id="IPR049551">
    <property type="entry name" value="PKS_DH_C"/>
</dbReference>
<dbReference type="Pfam" id="PF16197">
    <property type="entry name" value="KAsynt_C_assoc"/>
    <property type="match status" value="3"/>
</dbReference>
<keyword evidence="8" id="KW-0012">Acyltransferase</keyword>
<dbReference type="Gene3D" id="1.10.1200.10">
    <property type="entry name" value="ACP-like"/>
    <property type="match status" value="3"/>
</dbReference>
<dbReference type="Pfam" id="PF02801">
    <property type="entry name" value="Ketoacyl-synt_C"/>
    <property type="match status" value="3"/>
</dbReference>
<evidence type="ECO:0000256" key="1">
    <source>
        <dbReference type="ARBA" id="ARBA00001957"/>
    </source>
</evidence>
<dbReference type="Pfam" id="PF21089">
    <property type="entry name" value="PKS_DH_N"/>
    <property type="match status" value="2"/>
</dbReference>
<dbReference type="Gene3D" id="3.40.366.10">
    <property type="entry name" value="Malonyl-Coenzyme A Acyl Carrier Protein, domain 2"/>
    <property type="match status" value="3"/>
</dbReference>
<comment type="function">
    <text evidence="10">Involved in the biosynthesis of antibiotic erythromycin via the biosynthesis of its aglycone precursor, 6-deoxyerythronolide B (6-dEB).</text>
</comment>
<dbReference type="SUPFAM" id="SSF51735">
    <property type="entry name" value="NAD(P)-binding Rossmann-fold domains"/>
    <property type="match status" value="8"/>
</dbReference>
<dbReference type="InterPro" id="IPR016036">
    <property type="entry name" value="Malonyl_transacylase_ACP-bd"/>
</dbReference>
<evidence type="ECO:0000256" key="10">
    <source>
        <dbReference type="ARBA" id="ARBA00060158"/>
    </source>
</evidence>
<evidence type="ECO:0000256" key="8">
    <source>
        <dbReference type="ARBA" id="ARBA00023315"/>
    </source>
</evidence>
<dbReference type="GO" id="GO:0016491">
    <property type="term" value="F:oxidoreductase activity"/>
    <property type="evidence" value="ECO:0007669"/>
    <property type="project" value="InterPro"/>
</dbReference>
<dbReference type="InterPro" id="IPR055123">
    <property type="entry name" value="SpnB-like_Rossmann"/>
</dbReference>
<dbReference type="Pfam" id="PF08659">
    <property type="entry name" value="KR"/>
    <property type="match status" value="3"/>
</dbReference>
<dbReference type="Pfam" id="PF14765">
    <property type="entry name" value="PS-DH"/>
    <property type="match status" value="2"/>
</dbReference>
<feature type="domain" description="Ketosynthase family 3 (KS3)" evidence="16">
    <location>
        <begin position="2029"/>
        <end position="2453"/>
    </location>
</feature>
<dbReference type="InterPro" id="IPR014030">
    <property type="entry name" value="Ketoacyl_synth_N"/>
</dbReference>
<dbReference type="PROSITE" id="PS00012">
    <property type="entry name" value="PHOSPHOPANTETHEINE"/>
    <property type="match status" value="3"/>
</dbReference>
<evidence type="ECO:0000256" key="13">
    <source>
        <dbReference type="ARBA" id="ARBA00066981"/>
    </source>
</evidence>
<dbReference type="Pfam" id="PF08990">
    <property type="entry name" value="Docking"/>
    <property type="match status" value="1"/>
</dbReference>
<dbReference type="FunFam" id="3.40.366.10:FF:000002">
    <property type="entry name" value="Probable polyketide synthase 2"/>
    <property type="match status" value="3"/>
</dbReference>
<dbReference type="InterPro" id="IPR032821">
    <property type="entry name" value="PKS_assoc"/>
</dbReference>